<dbReference type="Ensembl" id="ENSECRT00000011166.1">
    <property type="protein sequence ID" value="ENSECRP00000010989.1"/>
    <property type="gene ID" value="ENSECRG00000007311.1"/>
</dbReference>
<dbReference type="Proteomes" id="UP000694620">
    <property type="component" value="Chromosome 10"/>
</dbReference>
<feature type="compositionally biased region" description="Basic and acidic residues" evidence="1">
    <location>
        <begin position="188"/>
        <end position="205"/>
    </location>
</feature>
<feature type="compositionally biased region" description="Polar residues" evidence="1">
    <location>
        <begin position="584"/>
        <end position="593"/>
    </location>
</feature>
<dbReference type="InterPro" id="IPR027962">
    <property type="entry name" value="ERICH3"/>
</dbReference>
<dbReference type="AlphaFoldDB" id="A0A8C4S8V8"/>
<feature type="compositionally biased region" description="Acidic residues" evidence="1">
    <location>
        <begin position="420"/>
        <end position="429"/>
    </location>
</feature>
<accession>A0A8C4S8V8</accession>
<feature type="compositionally biased region" description="Basic and acidic residues" evidence="1">
    <location>
        <begin position="430"/>
        <end position="439"/>
    </location>
</feature>
<dbReference type="PANTHER" id="PTHR23034:SF2">
    <property type="entry name" value="GLUTAMATE-RICH PROTEIN 3"/>
    <property type="match status" value="1"/>
</dbReference>
<evidence type="ECO:0000313" key="4">
    <source>
        <dbReference type="Proteomes" id="UP000694620"/>
    </source>
</evidence>
<proteinExistence type="predicted"/>
<feature type="compositionally biased region" description="Basic residues" evidence="1">
    <location>
        <begin position="102"/>
        <end position="111"/>
    </location>
</feature>
<dbReference type="InterPro" id="IPR048257">
    <property type="entry name" value="DUF4590"/>
</dbReference>
<feature type="domain" description="DUF4590" evidence="2">
    <location>
        <begin position="302"/>
        <end position="406"/>
    </location>
</feature>
<keyword evidence="4" id="KW-1185">Reference proteome</keyword>
<dbReference type="PANTHER" id="PTHR23034">
    <property type="entry name" value="GLUTAMATE-RICH PROTEIN 3"/>
    <property type="match status" value="1"/>
</dbReference>
<evidence type="ECO:0000259" key="2">
    <source>
        <dbReference type="Pfam" id="PF15257"/>
    </source>
</evidence>
<reference evidence="3" key="1">
    <citation type="submission" date="2021-06" db="EMBL/GenBank/DDBJ databases">
        <authorList>
            <consortium name="Wellcome Sanger Institute Data Sharing"/>
        </authorList>
    </citation>
    <scope>NUCLEOTIDE SEQUENCE [LARGE SCALE GENOMIC DNA]</scope>
</reference>
<feature type="compositionally biased region" description="Basic and acidic residues" evidence="1">
    <location>
        <begin position="499"/>
        <end position="510"/>
    </location>
</feature>
<protein>
    <submittedName>
        <fullName evidence="3">Glutamate-rich 3</fullName>
    </submittedName>
</protein>
<dbReference type="Pfam" id="PF15257">
    <property type="entry name" value="DUF4590"/>
    <property type="match status" value="1"/>
</dbReference>
<feature type="compositionally biased region" description="Low complexity" evidence="1">
    <location>
        <begin position="632"/>
        <end position="645"/>
    </location>
</feature>
<feature type="compositionally biased region" description="Basic and acidic residues" evidence="1">
    <location>
        <begin position="596"/>
        <end position="606"/>
    </location>
</feature>
<name>A0A8C4S8V8_ERPCA</name>
<reference evidence="3" key="2">
    <citation type="submission" date="2025-08" db="UniProtKB">
        <authorList>
            <consortium name="Ensembl"/>
        </authorList>
    </citation>
    <scope>IDENTIFICATION</scope>
</reference>
<feature type="region of interest" description="Disordered" evidence="1">
    <location>
        <begin position="401"/>
        <end position="645"/>
    </location>
</feature>
<feature type="region of interest" description="Disordered" evidence="1">
    <location>
        <begin position="232"/>
        <end position="264"/>
    </location>
</feature>
<dbReference type="GeneTree" id="ENSGT00530000064485"/>
<organism evidence="3 4">
    <name type="scientific">Erpetoichthys calabaricus</name>
    <name type="common">Rope fish</name>
    <name type="synonym">Calamoichthys calabaricus</name>
    <dbReference type="NCBI Taxonomy" id="27687"/>
    <lineage>
        <taxon>Eukaryota</taxon>
        <taxon>Metazoa</taxon>
        <taxon>Chordata</taxon>
        <taxon>Craniata</taxon>
        <taxon>Vertebrata</taxon>
        <taxon>Euteleostomi</taxon>
        <taxon>Actinopterygii</taxon>
        <taxon>Polypteriformes</taxon>
        <taxon>Polypteridae</taxon>
        <taxon>Erpetoichthys</taxon>
    </lineage>
</organism>
<feature type="compositionally biased region" description="Basic and acidic residues" evidence="1">
    <location>
        <begin position="446"/>
        <end position="459"/>
    </location>
</feature>
<feature type="region of interest" description="Disordered" evidence="1">
    <location>
        <begin position="102"/>
        <end position="205"/>
    </location>
</feature>
<reference evidence="3" key="3">
    <citation type="submission" date="2025-09" db="UniProtKB">
        <authorList>
            <consortium name="Ensembl"/>
        </authorList>
    </citation>
    <scope>IDENTIFICATION</scope>
</reference>
<sequence length="645" mass="72294">MSHHPHSGLIAAYNSLTDRHLIGYFNNTRVRRHLRRAGLVTKNGRIVPEKEYKNNLLQKDHERYLRESIAQAVFQKVLDLERHHKLEIRKKLEEITLKRRTSKIKAKRVRKHDVSLPMLSPHPPTYPRSQHAQVPEEDGEPSEGSDSLLTPRPYTAPGKMQRPVRLEPISKDTAPSQKRTVSGVRKKYQSEEDQHMSREFGKEDQKYSTKDFACEVSPYLLPVINNYVVPVPPPSRKEKNSKGKPKGTVGGRRLRPTTAPNLLGVTKESTKYHKNGIHSNVVLTMVYFGRTVHLTFEALGLIKEEVKILQQHCGGENLCIYHGQLSVGETFQFISKRHHGFPFSLSFYVDGLLVDRLSSCCEFKHRRGSRLGGKSGPFGFLNIEGATPCYKCIISMGLDKKPTPPKRMKEESDEKTQKDDEYEEDFEGDAEVKVKKESDNESNESGSDKGKTMSDEEKASYSGSESEYDDKSGDRGSRSSMSSMYSLSSSKDGTESQTEDVKDSVQEETLKASYSSSGGDLESAGDVKDHECDEEGITENPEHHEAETPQPEQAENLQSSDQGLSENKAHETISDIDEELTEGGTVTDTQESVRLTPEEAGPKNTEEAGLENAYSESFTLESALENDIAESQPQQETEPPECSGE</sequence>
<evidence type="ECO:0000256" key="1">
    <source>
        <dbReference type="SAM" id="MobiDB-lite"/>
    </source>
</evidence>
<evidence type="ECO:0000313" key="3">
    <source>
        <dbReference type="Ensembl" id="ENSECRP00000010989.1"/>
    </source>
</evidence>
<feature type="compositionally biased region" description="Polar residues" evidence="1">
    <location>
        <begin position="550"/>
        <end position="565"/>
    </location>
</feature>
<feature type="compositionally biased region" description="Low complexity" evidence="1">
    <location>
        <begin position="478"/>
        <end position="491"/>
    </location>
</feature>
<feature type="compositionally biased region" description="Basic and acidic residues" evidence="1">
    <location>
        <begin position="401"/>
        <end position="419"/>
    </location>
</feature>